<accession>A0A9N7V740</accession>
<reference evidence="1" key="1">
    <citation type="submission" date="2020-03" db="EMBL/GenBank/DDBJ databases">
        <authorList>
            <person name="Weist P."/>
        </authorList>
    </citation>
    <scope>NUCLEOTIDE SEQUENCE</scope>
</reference>
<name>A0A9N7V740_PLEPL</name>
<evidence type="ECO:0000313" key="2">
    <source>
        <dbReference type="Proteomes" id="UP001153269"/>
    </source>
</evidence>
<organism evidence="1 2">
    <name type="scientific">Pleuronectes platessa</name>
    <name type="common">European plaice</name>
    <dbReference type="NCBI Taxonomy" id="8262"/>
    <lineage>
        <taxon>Eukaryota</taxon>
        <taxon>Metazoa</taxon>
        <taxon>Chordata</taxon>
        <taxon>Craniata</taxon>
        <taxon>Vertebrata</taxon>
        <taxon>Euteleostomi</taxon>
        <taxon>Actinopterygii</taxon>
        <taxon>Neopterygii</taxon>
        <taxon>Teleostei</taxon>
        <taxon>Neoteleostei</taxon>
        <taxon>Acanthomorphata</taxon>
        <taxon>Carangaria</taxon>
        <taxon>Pleuronectiformes</taxon>
        <taxon>Pleuronectoidei</taxon>
        <taxon>Pleuronectidae</taxon>
        <taxon>Pleuronectes</taxon>
    </lineage>
</organism>
<protein>
    <submittedName>
        <fullName evidence="1">Uncharacterized protein</fullName>
    </submittedName>
</protein>
<proteinExistence type="predicted"/>
<keyword evidence="2" id="KW-1185">Reference proteome</keyword>
<evidence type="ECO:0000313" key="1">
    <source>
        <dbReference type="EMBL" id="CAB1446989.1"/>
    </source>
</evidence>
<dbReference type="EMBL" id="CADEAL010003932">
    <property type="protein sequence ID" value="CAB1446989.1"/>
    <property type="molecule type" value="Genomic_DNA"/>
</dbReference>
<dbReference type="Proteomes" id="UP001153269">
    <property type="component" value="Unassembled WGS sequence"/>
</dbReference>
<comment type="caution">
    <text evidence="1">The sequence shown here is derived from an EMBL/GenBank/DDBJ whole genome shotgun (WGS) entry which is preliminary data.</text>
</comment>
<sequence length="118" mass="13970">MCRTLLSLSPRPIHLHWLLIKACISYKLLPLTYKFLHALAPPYLTDLFHHYTQRRRLRSSNSAKNYGTWLTSHDEVKVYRALVLLIMNHGYHKREKTSCYKDTDVMEESMSVQCMMNV</sequence>
<gene>
    <name evidence="1" type="ORF">PLEPLA_LOCUS34694</name>
</gene>
<dbReference type="AlphaFoldDB" id="A0A9N7V740"/>